<comment type="caution">
    <text evidence="1">The sequence shown here is derived from an EMBL/GenBank/DDBJ whole genome shotgun (WGS) entry which is preliminary data.</text>
</comment>
<sequence length="448" mass="52160">MKRIWIPLALLLSVSTLMLLYQWDQAEAGNEKVSKSPNLDVSMTVKENELQFGYTYEHVKAGIYTLEPPEQATGMECSQKESPCRITNQETPEMVLEKGGRVFVNYTMPMPANEVINEWMLVLKKEDRPVQQPFSLTIQDYDEVKDPWLVPAAKKSDIQMDNLRYYKFSSIDDSLPLTRKGEVSLWKKGNSLITYEAETELSAEVKQEIQNFLEWTGPVLIQLDQSDTKVFDNLMKVEGRKLKALQAEYVVEHLRKVTTKEKPWELKVIKDVFTEKKTTMASEIAASLSEEELMLWKKRLLRAESIEDLGLFLDEALSSVFKTETSFFQNYEAPTEDSLYFAEDKPVYYHDQLVTDLIVHYHGSSYLSLSDISRVLNYELTEIEKNEVYRLEMPGKEYRFYVDQLTFIVNNESFGMGEELLIMIEDSPFMKWKDLQELFDIDLKTRTK</sequence>
<protein>
    <submittedName>
        <fullName evidence="1">Uncharacterized protein</fullName>
    </submittedName>
</protein>
<proteinExistence type="predicted"/>
<dbReference type="Proteomes" id="UP000256305">
    <property type="component" value="Unassembled WGS sequence"/>
</dbReference>
<name>A0A3E0J1E2_9BACI</name>
<evidence type="ECO:0000313" key="2">
    <source>
        <dbReference type="Proteomes" id="UP000256305"/>
    </source>
</evidence>
<gene>
    <name evidence="1" type="ORF">DYE48_18435</name>
</gene>
<accession>A0A3E0J1E2</accession>
<keyword evidence="2" id="KW-1185">Reference proteome</keyword>
<organism evidence="1 2">
    <name type="scientific">Halobacillus trueperi</name>
    <dbReference type="NCBI Taxonomy" id="156205"/>
    <lineage>
        <taxon>Bacteria</taxon>
        <taxon>Bacillati</taxon>
        <taxon>Bacillota</taxon>
        <taxon>Bacilli</taxon>
        <taxon>Bacillales</taxon>
        <taxon>Bacillaceae</taxon>
        <taxon>Halobacillus</taxon>
    </lineage>
</organism>
<dbReference type="EMBL" id="QUAE01000024">
    <property type="protein sequence ID" value="REJ06710.1"/>
    <property type="molecule type" value="Genomic_DNA"/>
</dbReference>
<dbReference type="RefSeq" id="WP_115824846.1">
    <property type="nucleotide sequence ID" value="NZ_QUAE01000024.1"/>
</dbReference>
<dbReference type="AlphaFoldDB" id="A0A3E0J1E2"/>
<reference evidence="1 2" key="1">
    <citation type="submission" date="2018-08" db="EMBL/GenBank/DDBJ databases">
        <title>Genome sequence of Halobacillus trueperi KCTC 3686.</title>
        <authorList>
            <person name="Cho K.H."/>
            <person name="Kwak M.-J."/>
            <person name="Kim B.-Y."/>
            <person name="Chun J."/>
        </authorList>
    </citation>
    <scope>NUCLEOTIDE SEQUENCE [LARGE SCALE GENOMIC DNA]</scope>
    <source>
        <strain evidence="1 2">KCTC 3686</strain>
    </source>
</reference>
<evidence type="ECO:0000313" key="1">
    <source>
        <dbReference type="EMBL" id="REJ06710.1"/>
    </source>
</evidence>